<accession>A0ABN9QBP1</accession>
<proteinExistence type="predicted"/>
<evidence type="ECO:0000259" key="2">
    <source>
        <dbReference type="PROSITE" id="PS50004"/>
    </source>
</evidence>
<dbReference type="EMBL" id="CAUYUJ010002992">
    <property type="protein sequence ID" value="CAK0803314.1"/>
    <property type="molecule type" value="Genomic_DNA"/>
</dbReference>
<feature type="domain" description="C2" evidence="2">
    <location>
        <begin position="90"/>
        <end position="224"/>
    </location>
</feature>
<keyword evidence="4" id="KW-1185">Reference proteome</keyword>
<dbReference type="InterPro" id="IPR035892">
    <property type="entry name" value="C2_domain_sf"/>
</dbReference>
<dbReference type="SUPFAM" id="SSF49562">
    <property type="entry name" value="C2 domain (Calcium/lipid-binding domain, CaLB)"/>
    <property type="match status" value="1"/>
</dbReference>
<evidence type="ECO:0000313" key="3">
    <source>
        <dbReference type="EMBL" id="CAK0803314.1"/>
    </source>
</evidence>
<dbReference type="InterPro" id="IPR000008">
    <property type="entry name" value="C2_dom"/>
</dbReference>
<evidence type="ECO:0000256" key="1">
    <source>
        <dbReference type="SAM" id="MobiDB-lite"/>
    </source>
</evidence>
<comment type="caution">
    <text evidence="3">The sequence shown here is derived from an EMBL/GenBank/DDBJ whole genome shotgun (WGS) entry which is preliminary data.</text>
</comment>
<organism evidence="3 4">
    <name type="scientific">Prorocentrum cordatum</name>
    <dbReference type="NCBI Taxonomy" id="2364126"/>
    <lineage>
        <taxon>Eukaryota</taxon>
        <taxon>Sar</taxon>
        <taxon>Alveolata</taxon>
        <taxon>Dinophyceae</taxon>
        <taxon>Prorocentrales</taxon>
        <taxon>Prorocentraceae</taxon>
        <taxon>Prorocentrum</taxon>
    </lineage>
</organism>
<name>A0ABN9QBP1_9DINO</name>
<dbReference type="CDD" id="cd00030">
    <property type="entry name" value="C2"/>
    <property type="match status" value="1"/>
</dbReference>
<gene>
    <name evidence="3" type="ORF">PCOR1329_LOCUS10535</name>
</gene>
<dbReference type="Proteomes" id="UP001189429">
    <property type="component" value="Unassembled WGS sequence"/>
</dbReference>
<protein>
    <recommendedName>
        <fullName evidence="2">C2 domain-containing protein</fullName>
    </recommendedName>
</protein>
<dbReference type="SMART" id="SM00239">
    <property type="entry name" value="C2"/>
    <property type="match status" value="1"/>
</dbReference>
<evidence type="ECO:0000313" key="4">
    <source>
        <dbReference type="Proteomes" id="UP001189429"/>
    </source>
</evidence>
<sequence>MGDGSRASHLHVPRPHWPSWAHAHMPGSHHHDYTPINTDEEAHLSPRSFRGHHRQRTHVPEELERAAAPLREGLERRLPFHQHRWKCVSQPERAGFILGAHARLEVTLVEARGLVPSQGGGFLRHPHPFVRVLLDDTTVHETPHVRASRSPVWDDHCSVDIVAGASMVRFAVNDMDSDKEENAVDMLQMNAGELDVSDRKHAGLGFVEICVEDIPFDQELDGWLELRLAGNLQGNSRDRYLQHCGQREDALHKAMEEQLRRHDVARGRTESHRRADCPRRRRRRRSHLELSLGVGARVAPAG</sequence>
<feature type="compositionally biased region" description="Basic and acidic residues" evidence="1">
    <location>
        <begin position="263"/>
        <end position="278"/>
    </location>
</feature>
<reference evidence="3" key="1">
    <citation type="submission" date="2023-10" db="EMBL/GenBank/DDBJ databases">
        <authorList>
            <person name="Chen Y."/>
            <person name="Shah S."/>
            <person name="Dougan E. K."/>
            <person name="Thang M."/>
            <person name="Chan C."/>
        </authorList>
    </citation>
    <scope>NUCLEOTIDE SEQUENCE [LARGE SCALE GENOMIC DNA]</scope>
</reference>
<dbReference type="PROSITE" id="PS50004">
    <property type="entry name" value="C2"/>
    <property type="match status" value="1"/>
</dbReference>
<feature type="region of interest" description="Disordered" evidence="1">
    <location>
        <begin position="263"/>
        <end position="283"/>
    </location>
</feature>
<dbReference type="Gene3D" id="2.60.40.150">
    <property type="entry name" value="C2 domain"/>
    <property type="match status" value="1"/>
</dbReference>
<dbReference type="Pfam" id="PF00168">
    <property type="entry name" value="C2"/>
    <property type="match status" value="1"/>
</dbReference>